<feature type="domain" description="Gfo/Idh/MocA-like oxidoreductase N-terminal" evidence="3">
    <location>
        <begin position="12"/>
        <end position="130"/>
    </location>
</feature>
<evidence type="ECO:0000259" key="4">
    <source>
        <dbReference type="Pfam" id="PF22725"/>
    </source>
</evidence>
<evidence type="ECO:0000313" key="6">
    <source>
        <dbReference type="Proteomes" id="UP000366872"/>
    </source>
</evidence>
<dbReference type="InterPro" id="IPR036291">
    <property type="entry name" value="NAD(P)-bd_dom_sf"/>
</dbReference>
<dbReference type="SUPFAM" id="SSF55347">
    <property type="entry name" value="Glyceraldehyde-3-phosphate dehydrogenase-like, C-terminal domain"/>
    <property type="match status" value="1"/>
</dbReference>
<accession>A0A6C2U831</accession>
<keyword evidence="2" id="KW-0560">Oxidoreductase</keyword>
<dbReference type="GO" id="GO:0016491">
    <property type="term" value="F:oxidoreductase activity"/>
    <property type="evidence" value="ECO:0007669"/>
    <property type="project" value="UniProtKB-KW"/>
</dbReference>
<organism evidence="5 6">
    <name type="scientific">Pontiella desulfatans</name>
    <dbReference type="NCBI Taxonomy" id="2750659"/>
    <lineage>
        <taxon>Bacteria</taxon>
        <taxon>Pseudomonadati</taxon>
        <taxon>Kiritimatiellota</taxon>
        <taxon>Kiritimatiellia</taxon>
        <taxon>Kiritimatiellales</taxon>
        <taxon>Pontiellaceae</taxon>
        <taxon>Pontiella</taxon>
    </lineage>
</organism>
<dbReference type="EMBL" id="CAAHFG010000003">
    <property type="protein sequence ID" value="VGO16210.1"/>
    <property type="molecule type" value="Genomic_DNA"/>
</dbReference>
<gene>
    <name evidence="5" type="ORF">PDESU_04801</name>
</gene>
<evidence type="ECO:0000256" key="1">
    <source>
        <dbReference type="ARBA" id="ARBA00010928"/>
    </source>
</evidence>
<dbReference type="InterPro" id="IPR051317">
    <property type="entry name" value="Gfo/Idh/MocA_oxidoreduct"/>
</dbReference>
<protein>
    <submittedName>
        <fullName evidence="5">Uncharacterized protein</fullName>
    </submittedName>
</protein>
<dbReference type="PANTHER" id="PTHR43708:SF5">
    <property type="entry name" value="CONSERVED EXPRESSED OXIDOREDUCTASE (EUROFUNG)-RELATED"/>
    <property type="match status" value="1"/>
</dbReference>
<dbReference type="Gene3D" id="3.30.360.10">
    <property type="entry name" value="Dihydrodipicolinate Reductase, domain 2"/>
    <property type="match status" value="1"/>
</dbReference>
<reference evidence="5 6" key="1">
    <citation type="submission" date="2019-04" db="EMBL/GenBank/DDBJ databases">
        <authorList>
            <person name="Van Vliet M D."/>
        </authorList>
    </citation>
    <scope>NUCLEOTIDE SEQUENCE [LARGE SCALE GENOMIC DNA]</scope>
    <source>
        <strain evidence="5 6">F1</strain>
    </source>
</reference>
<dbReference type="Pfam" id="PF22725">
    <property type="entry name" value="GFO_IDH_MocA_C3"/>
    <property type="match status" value="1"/>
</dbReference>
<evidence type="ECO:0000256" key="2">
    <source>
        <dbReference type="ARBA" id="ARBA00023002"/>
    </source>
</evidence>
<dbReference type="InterPro" id="IPR000683">
    <property type="entry name" value="Gfo/Idh/MocA-like_OxRdtase_N"/>
</dbReference>
<dbReference type="AlphaFoldDB" id="A0A6C2U831"/>
<dbReference type="InterPro" id="IPR055170">
    <property type="entry name" value="GFO_IDH_MocA-like_dom"/>
</dbReference>
<dbReference type="SUPFAM" id="SSF51735">
    <property type="entry name" value="NAD(P)-binding Rossmann-fold domains"/>
    <property type="match status" value="1"/>
</dbReference>
<feature type="domain" description="GFO/IDH/MocA-like oxidoreductase" evidence="4">
    <location>
        <begin position="145"/>
        <end position="264"/>
    </location>
</feature>
<evidence type="ECO:0000313" key="5">
    <source>
        <dbReference type="EMBL" id="VGO16210.1"/>
    </source>
</evidence>
<dbReference type="Pfam" id="PF01408">
    <property type="entry name" value="GFO_IDH_MocA"/>
    <property type="match status" value="1"/>
</dbReference>
<dbReference type="GO" id="GO:0000166">
    <property type="term" value="F:nucleotide binding"/>
    <property type="evidence" value="ECO:0007669"/>
    <property type="project" value="InterPro"/>
</dbReference>
<sequence>MGTGQGKTMKKIKVGVVGLHYGRQIIDHQILTGAGSSFFELTAVCQRNPEACDAVAAEYGVKACSSLDDMLTDDEIGVIILMTGPNGRADQLRKIIRAGKDCMTTKPFEIDPDEAADVLAEARRLGRFIYLNSPCAADSEDFRIINEWRAKYDLGRPVGGHHECWYKVVEEADGSWYDDPAQCPVAPVLRLGIYGVNDMLRIFGEPEEIQAMQTRLFTGRPTPDYARMCIKFKNGAMVDTLDGWVASPERQSTSMILYFERGTIYRNPTMMPCDPVRANLLDHTWLCLSKGDDTDGMPIEKVAVPNTELSQAYQWEVLYNAVTTRQRPEGETPDSVIVNSLRVMAAMQEAAETGCLVKLSHAVKRTGRINPAEPVLA</sequence>
<evidence type="ECO:0000259" key="3">
    <source>
        <dbReference type="Pfam" id="PF01408"/>
    </source>
</evidence>
<keyword evidence="6" id="KW-1185">Reference proteome</keyword>
<dbReference type="PANTHER" id="PTHR43708">
    <property type="entry name" value="CONSERVED EXPRESSED OXIDOREDUCTASE (EUROFUNG)"/>
    <property type="match status" value="1"/>
</dbReference>
<name>A0A6C2U831_PONDE</name>
<dbReference type="Proteomes" id="UP000366872">
    <property type="component" value="Unassembled WGS sequence"/>
</dbReference>
<proteinExistence type="inferred from homology"/>
<comment type="similarity">
    <text evidence="1">Belongs to the Gfo/Idh/MocA family.</text>
</comment>
<dbReference type="Gene3D" id="3.40.50.720">
    <property type="entry name" value="NAD(P)-binding Rossmann-like Domain"/>
    <property type="match status" value="1"/>
</dbReference>